<proteinExistence type="predicted"/>
<accession>A0A6C0IAN7</accession>
<sequence length="327" mass="36758">MPRCSQKTTNGTRCKGNGVENDGLLIMCATHLRIMGPLPSVAPAPVVSTPVSQPCTHKSTCDLTHEKCCECSDTRPIQHEGYVAYVNTNLADAELVSRHYYYCPSCKDRPSTQPSDTFDSVLSEMMKIVGKDHIARFYLSSLAKTHKTFTEGLYKLAPSSEKKRHWAYAVNDTFDHILSSRLAGMPEDRATWTGKDAQLNTLMNKLTMIHKSMPEPTPPNPDRPETLEAAYERIDQLQKKITEMTTQLTASKEKAKGAALMSLWNSGCEDLCYHFGHCSDVMGDCWEPVYEKDGLEGLKTHLRILSKDHHKNNTCKDCTMWIDSLYD</sequence>
<reference evidence="2" key="1">
    <citation type="journal article" date="2020" name="Nature">
        <title>Giant virus diversity and host interactions through global metagenomics.</title>
        <authorList>
            <person name="Schulz F."/>
            <person name="Roux S."/>
            <person name="Paez-Espino D."/>
            <person name="Jungbluth S."/>
            <person name="Walsh D.A."/>
            <person name="Denef V.J."/>
            <person name="McMahon K.D."/>
            <person name="Konstantinidis K.T."/>
            <person name="Eloe-Fadrosh E.A."/>
            <person name="Kyrpides N.C."/>
            <person name="Woyke T."/>
        </authorList>
    </citation>
    <scope>NUCLEOTIDE SEQUENCE</scope>
    <source>
        <strain evidence="2">GVMAG-M-3300023184-62</strain>
    </source>
</reference>
<feature type="coiled-coil region" evidence="1">
    <location>
        <begin position="227"/>
        <end position="254"/>
    </location>
</feature>
<name>A0A6C0IAN7_9ZZZZ</name>
<keyword evidence="1" id="KW-0175">Coiled coil</keyword>
<evidence type="ECO:0000256" key="1">
    <source>
        <dbReference type="SAM" id="Coils"/>
    </source>
</evidence>
<evidence type="ECO:0000313" key="2">
    <source>
        <dbReference type="EMBL" id="QHT90024.1"/>
    </source>
</evidence>
<organism evidence="2">
    <name type="scientific">viral metagenome</name>
    <dbReference type="NCBI Taxonomy" id="1070528"/>
    <lineage>
        <taxon>unclassified sequences</taxon>
        <taxon>metagenomes</taxon>
        <taxon>organismal metagenomes</taxon>
    </lineage>
</organism>
<dbReference type="EMBL" id="MN740152">
    <property type="protein sequence ID" value="QHT90024.1"/>
    <property type="molecule type" value="Genomic_DNA"/>
</dbReference>
<protein>
    <submittedName>
        <fullName evidence="2">Uncharacterized protein</fullName>
    </submittedName>
</protein>
<dbReference type="AlphaFoldDB" id="A0A6C0IAN7"/>